<feature type="transmembrane region" description="Helical" evidence="4">
    <location>
        <begin position="47"/>
        <end position="68"/>
    </location>
</feature>
<dbReference type="PANTHER" id="PTHR31234:SF2">
    <property type="entry name" value="OS05G0199100 PROTEIN"/>
    <property type="match status" value="1"/>
</dbReference>
<dbReference type="PANTHER" id="PTHR31234">
    <property type="entry name" value="LATE EMBRYOGENESIS ABUNDANT (LEA) HYDROXYPROLINE-RICH GLYCOPROTEIN FAMILY"/>
    <property type="match status" value="1"/>
</dbReference>
<evidence type="ECO:0000256" key="2">
    <source>
        <dbReference type="ARBA" id="ARBA00023136"/>
    </source>
</evidence>
<dbReference type="GO" id="GO:0098542">
    <property type="term" value="P:defense response to other organism"/>
    <property type="evidence" value="ECO:0007669"/>
    <property type="project" value="InterPro"/>
</dbReference>
<sequence length="246" mass="27473">MEGRNRSSESCAIGIPAEQQPRPHQLPNSTAPVYRNEEEAARARCRYLCLLCVAIIVIIIVFVFRILFAINKWNNPKFGLNSLSVSNFNISGSEISGIWDVEFLAKSPDFLFTNNYPHPTLAVYYQNQQLLLGKKLPRIHLPRKKTISYRVNALAMATSIQDKGVADAIANEWSQQKVVAFTVTLQPISPHNGHRWIVNVVCAHVKVGFSSNSTSSSSQGTLLPESSANNKNTHRQAFTRCSNTYL</sequence>
<gene>
    <name evidence="5" type="ORF">CCACVL1_16406</name>
</gene>
<keyword evidence="6" id="KW-1185">Reference proteome</keyword>
<evidence type="ECO:0008006" key="7">
    <source>
        <dbReference type="Google" id="ProtNLM"/>
    </source>
</evidence>
<accession>A0A1R3HXC2</accession>
<feature type="compositionally biased region" description="Polar residues" evidence="3">
    <location>
        <begin position="219"/>
        <end position="234"/>
    </location>
</feature>
<evidence type="ECO:0000256" key="4">
    <source>
        <dbReference type="SAM" id="Phobius"/>
    </source>
</evidence>
<proteinExistence type="predicted"/>
<dbReference type="GO" id="GO:0016020">
    <property type="term" value="C:membrane"/>
    <property type="evidence" value="ECO:0007669"/>
    <property type="project" value="UniProtKB-SubCell"/>
</dbReference>
<dbReference type="Gramene" id="OMO74924">
    <property type="protein sequence ID" value="OMO74924"/>
    <property type="gene ID" value="CCACVL1_16406"/>
</dbReference>
<reference evidence="5 6" key="1">
    <citation type="submission" date="2013-09" db="EMBL/GenBank/DDBJ databases">
        <title>Corchorus capsularis genome sequencing.</title>
        <authorList>
            <person name="Alam M."/>
            <person name="Haque M.S."/>
            <person name="Islam M.S."/>
            <person name="Emdad E.M."/>
            <person name="Islam M.M."/>
            <person name="Ahmed B."/>
            <person name="Halim A."/>
            <person name="Hossen Q.M.M."/>
            <person name="Hossain M.Z."/>
            <person name="Ahmed R."/>
            <person name="Khan M.M."/>
            <person name="Islam R."/>
            <person name="Rashid M.M."/>
            <person name="Khan S.A."/>
            <person name="Rahman M.S."/>
            <person name="Alam M."/>
        </authorList>
    </citation>
    <scope>NUCLEOTIDE SEQUENCE [LARGE SCALE GENOMIC DNA]</scope>
    <source>
        <strain evidence="6">cv. CVL-1</strain>
        <tissue evidence="5">Whole seedling</tissue>
    </source>
</reference>
<dbReference type="AlphaFoldDB" id="A0A1R3HXC2"/>
<keyword evidence="2 4" id="KW-0472">Membrane</keyword>
<evidence type="ECO:0000313" key="6">
    <source>
        <dbReference type="Proteomes" id="UP000188268"/>
    </source>
</evidence>
<comment type="subcellular location">
    <subcellularLocation>
        <location evidence="1">Membrane</location>
    </subcellularLocation>
</comment>
<organism evidence="5 6">
    <name type="scientific">Corchorus capsularis</name>
    <name type="common">Jute</name>
    <dbReference type="NCBI Taxonomy" id="210143"/>
    <lineage>
        <taxon>Eukaryota</taxon>
        <taxon>Viridiplantae</taxon>
        <taxon>Streptophyta</taxon>
        <taxon>Embryophyta</taxon>
        <taxon>Tracheophyta</taxon>
        <taxon>Spermatophyta</taxon>
        <taxon>Magnoliopsida</taxon>
        <taxon>eudicotyledons</taxon>
        <taxon>Gunneridae</taxon>
        <taxon>Pentapetalae</taxon>
        <taxon>rosids</taxon>
        <taxon>malvids</taxon>
        <taxon>Malvales</taxon>
        <taxon>Malvaceae</taxon>
        <taxon>Grewioideae</taxon>
        <taxon>Apeibeae</taxon>
        <taxon>Corchorus</taxon>
    </lineage>
</organism>
<evidence type="ECO:0000256" key="3">
    <source>
        <dbReference type="SAM" id="MobiDB-lite"/>
    </source>
</evidence>
<protein>
    <recommendedName>
        <fullName evidence="7">Late embryogenesis abundant protein, LEA-14</fullName>
    </recommendedName>
</protein>
<keyword evidence="4" id="KW-1133">Transmembrane helix</keyword>
<feature type="region of interest" description="Disordered" evidence="3">
    <location>
        <begin position="211"/>
        <end position="234"/>
    </location>
</feature>
<name>A0A1R3HXC2_COCAP</name>
<dbReference type="Proteomes" id="UP000188268">
    <property type="component" value="Unassembled WGS sequence"/>
</dbReference>
<keyword evidence="4" id="KW-0812">Transmembrane</keyword>
<evidence type="ECO:0000313" key="5">
    <source>
        <dbReference type="EMBL" id="OMO74924.1"/>
    </source>
</evidence>
<evidence type="ECO:0000256" key="1">
    <source>
        <dbReference type="ARBA" id="ARBA00004370"/>
    </source>
</evidence>
<comment type="caution">
    <text evidence="5">The sequence shown here is derived from an EMBL/GenBank/DDBJ whole genome shotgun (WGS) entry which is preliminary data.</text>
</comment>
<dbReference type="OrthoDB" id="1708017at2759"/>
<dbReference type="EMBL" id="AWWV01011053">
    <property type="protein sequence ID" value="OMO74924.1"/>
    <property type="molecule type" value="Genomic_DNA"/>
</dbReference>
<dbReference type="InterPro" id="IPR044839">
    <property type="entry name" value="NDR1-like"/>
</dbReference>